<dbReference type="GO" id="GO:0009927">
    <property type="term" value="F:histidine phosphotransfer kinase activity"/>
    <property type="evidence" value="ECO:0000318"/>
    <property type="project" value="GO_Central"/>
</dbReference>
<evidence type="ECO:0000256" key="5">
    <source>
        <dbReference type="PROSITE-ProRule" id="PRU00110"/>
    </source>
</evidence>
<feature type="domain" description="HPt" evidence="7">
    <location>
        <begin position="19"/>
        <end position="116"/>
    </location>
</feature>
<gene>
    <name evidence="8" type="ORF">AMTR_s00040p00173990</name>
</gene>
<dbReference type="Gramene" id="ERN13118">
    <property type="protein sequence ID" value="ERN13118"/>
    <property type="gene ID" value="AMTR_s00040p00173990"/>
</dbReference>
<keyword evidence="3 6" id="KW-0902">Two-component regulatory system</keyword>
<dbReference type="Pfam" id="PF01627">
    <property type="entry name" value="Hpt"/>
    <property type="match status" value="1"/>
</dbReference>
<dbReference type="Proteomes" id="UP000017836">
    <property type="component" value="Unassembled WGS sequence"/>
</dbReference>
<organism evidence="8 9">
    <name type="scientific">Amborella trichopoda</name>
    <dbReference type="NCBI Taxonomy" id="13333"/>
    <lineage>
        <taxon>Eukaryota</taxon>
        <taxon>Viridiplantae</taxon>
        <taxon>Streptophyta</taxon>
        <taxon>Embryophyta</taxon>
        <taxon>Tracheophyta</taxon>
        <taxon>Spermatophyta</taxon>
        <taxon>Magnoliopsida</taxon>
        <taxon>Amborellales</taxon>
        <taxon>Amborellaceae</taxon>
        <taxon>Amborella</taxon>
    </lineage>
</organism>
<keyword evidence="1" id="KW-0963">Cytoplasm</keyword>
<dbReference type="CDD" id="cd00088">
    <property type="entry name" value="HPT"/>
    <property type="match status" value="1"/>
</dbReference>
<dbReference type="eggNOG" id="KOG4747">
    <property type="taxonomic scope" value="Eukaryota"/>
</dbReference>
<dbReference type="PANTHER" id="PTHR28242:SF30">
    <property type="entry name" value="HISTIDINE-CONTAINING PHOSPHOTRANSFER PROTEIN 2"/>
    <property type="match status" value="1"/>
</dbReference>
<evidence type="ECO:0000256" key="3">
    <source>
        <dbReference type="ARBA" id="ARBA00023012"/>
    </source>
</evidence>
<dbReference type="GO" id="GO:0000160">
    <property type="term" value="P:phosphorelay signal transduction system"/>
    <property type="evidence" value="ECO:0000318"/>
    <property type="project" value="GO_Central"/>
</dbReference>
<dbReference type="AlphaFoldDB" id="W1PXX0"/>
<dbReference type="SUPFAM" id="SSF47226">
    <property type="entry name" value="Histidine-containing phosphotransfer domain, HPT domain"/>
    <property type="match status" value="1"/>
</dbReference>
<feature type="modified residue" description="Phosphohistidine" evidence="5">
    <location>
        <position position="60"/>
    </location>
</feature>
<keyword evidence="4" id="KW-0539">Nucleus</keyword>
<dbReference type="InterPro" id="IPR045871">
    <property type="entry name" value="AHP1-5/YPD1"/>
</dbReference>
<evidence type="ECO:0000256" key="4">
    <source>
        <dbReference type="ARBA" id="ARBA00023242"/>
    </source>
</evidence>
<dbReference type="GO" id="GO:0005737">
    <property type="term" value="C:cytoplasm"/>
    <property type="evidence" value="ECO:0000318"/>
    <property type="project" value="GO_Central"/>
</dbReference>
<name>W1PXX0_AMBTC</name>
<dbReference type="HOGENOM" id="CLU_111777_3_2_1"/>
<keyword evidence="2 6" id="KW-0932">Cytokinin signaling pathway</keyword>
<comment type="function">
    <text evidence="6">Functions as a two-component phosphorelay mediators between cytokinin sensor histidine kinases and response regulators (B-type ARRs). Plays an important role in propagating cytokinin signal transduction.</text>
</comment>
<dbReference type="GO" id="GO:0005829">
    <property type="term" value="C:cytosol"/>
    <property type="evidence" value="ECO:0007669"/>
    <property type="project" value="UniProtKB-SubCell"/>
</dbReference>
<evidence type="ECO:0000259" key="7">
    <source>
        <dbReference type="PROSITE" id="PS50894"/>
    </source>
</evidence>
<keyword evidence="9" id="KW-1185">Reference proteome</keyword>
<proteinExistence type="predicted"/>
<sequence length="116" mass="12917">MGCLDEQFHQLQLLQDESNPGFVAEVISLFCDDSEKILTELTRILAQDVVEFNNITAFVHQLKGSSSSIGAHKVKLACNKFRTCCENTNKEGVPKFRVIDVAVKDVFSNSNNSTLH</sequence>
<evidence type="ECO:0000256" key="2">
    <source>
        <dbReference type="ARBA" id="ARBA00022864"/>
    </source>
</evidence>
<dbReference type="InterPro" id="IPR008207">
    <property type="entry name" value="Sig_transdc_His_kin_Hpt_dom"/>
</dbReference>
<dbReference type="EMBL" id="KI392591">
    <property type="protein sequence ID" value="ERN13118.1"/>
    <property type="molecule type" value="Genomic_DNA"/>
</dbReference>
<dbReference type="OMA" id="RTCCENT"/>
<dbReference type="GO" id="GO:0005634">
    <property type="term" value="C:nucleus"/>
    <property type="evidence" value="ECO:0000318"/>
    <property type="project" value="GO_Central"/>
</dbReference>
<dbReference type="PANTHER" id="PTHR28242">
    <property type="entry name" value="PHOSPHORELAY INTERMEDIATE PROTEIN YPD1"/>
    <property type="match status" value="1"/>
</dbReference>
<protein>
    <recommendedName>
        <fullName evidence="6">Histidine-containing phosphotransfer protein</fullName>
    </recommendedName>
</protein>
<reference evidence="9" key="1">
    <citation type="journal article" date="2013" name="Science">
        <title>The Amborella genome and the evolution of flowering plants.</title>
        <authorList>
            <consortium name="Amborella Genome Project"/>
        </authorList>
    </citation>
    <scope>NUCLEOTIDE SEQUENCE [LARGE SCALE GENOMIC DNA]</scope>
</reference>
<dbReference type="FunFam" id="1.20.120.160:FF:000001">
    <property type="entry name" value="Histidine-containing phosphotransfer protein 1"/>
    <property type="match status" value="1"/>
</dbReference>
<evidence type="ECO:0000313" key="9">
    <source>
        <dbReference type="Proteomes" id="UP000017836"/>
    </source>
</evidence>
<evidence type="ECO:0000256" key="1">
    <source>
        <dbReference type="ARBA" id="ARBA00022490"/>
    </source>
</evidence>
<evidence type="ECO:0000313" key="8">
    <source>
        <dbReference type="EMBL" id="ERN13118.1"/>
    </source>
</evidence>
<accession>W1PXX0</accession>
<dbReference type="PROSITE" id="PS50894">
    <property type="entry name" value="HPT"/>
    <property type="match status" value="1"/>
</dbReference>
<dbReference type="GO" id="GO:0009736">
    <property type="term" value="P:cytokinin-activated signaling pathway"/>
    <property type="evidence" value="ECO:0000318"/>
    <property type="project" value="GO_Central"/>
</dbReference>
<comment type="subcellular location">
    <subcellularLocation>
        <location evidence="6">Cytoplasm</location>
        <location evidence="6">Cytosol</location>
    </subcellularLocation>
    <subcellularLocation>
        <location evidence="6">Nucleus</location>
    </subcellularLocation>
</comment>
<dbReference type="InterPro" id="IPR036641">
    <property type="entry name" value="HPT_dom_sf"/>
</dbReference>
<dbReference type="Gene3D" id="1.20.120.160">
    <property type="entry name" value="HPT domain"/>
    <property type="match status" value="1"/>
</dbReference>
<comment type="domain">
    <text evidence="6">Histidine-containing phosphotransfer domain (HPt) contains an active histidine that mediates the phosphotransfer.</text>
</comment>
<keyword evidence="5" id="KW-0597">Phosphoprotein</keyword>
<evidence type="ECO:0000256" key="6">
    <source>
        <dbReference type="RuleBase" id="RU369004"/>
    </source>
</evidence>
<dbReference type="GO" id="GO:0043424">
    <property type="term" value="F:protein histidine kinase binding"/>
    <property type="evidence" value="ECO:0000318"/>
    <property type="project" value="GO_Central"/>
</dbReference>